<dbReference type="InterPro" id="IPR012674">
    <property type="entry name" value="Calycin"/>
</dbReference>
<keyword evidence="2" id="KW-1185">Reference proteome</keyword>
<proteinExistence type="predicted"/>
<dbReference type="Proteomes" id="UP000320055">
    <property type="component" value="Unassembled WGS sequence"/>
</dbReference>
<dbReference type="Gene3D" id="2.40.128.20">
    <property type="match status" value="1"/>
</dbReference>
<accession>A0A563W4L6</accession>
<reference evidence="1 2" key="1">
    <citation type="submission" date="2019-01" db="EMBL/GenBank/DDBJ databases">
        <authorList>
            <person name="Brito A."/>
        </authorList>
    </citation>
    <scope>NUCLEOTIDE SEQUENCE [LARGE SCALE GENOMIC DNA]</scope>
    <source>
        <strain evidence="1">1</strain>
    </source>
</reference>
<dbReference type="AlphaFoldDB" id="A0A563W4L6"/>
<sequence>MEFLSATKLQEHNIDISIRNNSTISWKGKLYERKKVFSKSYRNKAFSIYKENLKSNLSTLLVEYKNYLAVWVEKQLKTNPGKEKSLTILSPKSTPKKKIIKKYRGIAYEVEIPDY</sequence>
<name>A0A563W4L6_9CYAN</name>
<organism evidence="1 2">
    <name type="scientific">Hyella patelloides LEGE 07179</name>
    <dbReference type="NCBI Taxonomy" id="945734"/>
    <lineage>
        <taxon>Bacteria</taxon>
        <taxon>Bacillati</taxon>
        <taxon>Cyanobacteriota</taxon>
        <taxon>Cyanophyceae</taxon>
        <taxon>Pleurocapsales</taxon>
        <taxon>Hyellaceae</taxon>
        <taxon>Hyella</taxon>
    </lineage>
</organism>
<evidence type="ECO:0000313" key="1">
    <source>
        <dbReference type="EMBL" id="VEP18628.1"/>
    </source>
</evidence>
<dbReference type="EMBL" id="CAACVJ010000692">
    <property type="protein sequence ID" value="VEP18628.1"/>
    <property type="molecule type" value="Genomic_DNA"/>
</dbReference>
<evidence type="ECO:0000313" key="2">
    <source>
        <dbReference type="Proteomes" id="UP000320055"/>
    </source>
</evidence>
<gene>
    <name evidence="1" type="ORF">H1P_840009</name>
</gene>
<protein>
    <submittedName>
        <fullName evidence="1">Uncharacterized protein</fullName>
    </submittedName>
</protein>